<organism evidence="10 11">
    <name type="scientific">Frankliniella occidentalis</name>
    <name type="common">Western flower thrips</name>
    <name type="synonym">Euthrips occidentalis</name>
    <dbReference type="NCBI Taxonomy" id="133901"/>
    <lineage>
        <taxon>Eukaryota</taxon>
        <taxon>Metazoa</taxon>
        <taxon>Ecdysozoa</taxon>
        <taxon>Arthropoda</taxon>
        <taxon>Hexapoda</taxon>
        <taxon>Insecta</taxon>
        <taxon>Pterygota</taxon>
        <taxon>Neoptera</taxon>
        <taxon>Paraneoptera</taxon>
        <taxon>Thysanoptera</taxon>
        <taxon>Terebrantia</taxon>
        <taxon>Thripoidea</taxon>
        <taxon>Thripidae</taxon>
        <taxon>Frankliniella</taxon>
    </lineage>
</organism>
<dbReference type="PROSITE" id="PS00027">
    <property type="entry name" value="HOMEOBOX_1"/>
    <property type="match status" value="1"/>
</dbReference>
<dbReference type="GO" id="GO:0000981">
    <property type="term" value="F:DNA-binding transcription factor activity, RNA polymerase II-specific"/>
    <property type="evidence" value="ECO:0007669"/>
    <property type="project" value="InterPro"/>
</dbReference>
<reference evidence="11" key="1">
    <citation type="submission" date="2025-08" db="UniProtKB">
        <authorList>
            <consortium name="RefSeq"/>
        </authorList>
    </citation>
    <scope>IDENTIFICATION</scope>
    <source>
        <tissue evidence="11">Whole organism</tissue>
    </source>
</reference>
<keyword evidence="4 6" id="KW-0539">Nucleus</keyword>
<keyword evidence="10" id="KW-1185">Reference proteome</keyword>
<dbReference type="InterPro" id="IPR017970">
    <property type="entry name" value="Homeobox_CS"/>
</dbReference>
<dbReference type="KEGG" id="foc:113203848"/>
<keyword evidence="3 6" id="KW-0371">Homeobox</keyword>
<feature type="compositionally biased region" description="Low complexity" evidence="8">
    <location>
        <begin position="82"/>
        <end position="98"/>
    </location>
</feature>
<dbReference type="PANTHER" id="PTHR46808">
    <property type="entry name" value="H2.0-LIKE HOMEOBOX PROTEIN"/>
    <property type="match status" value="1"/>
</dbReference>
<dbReference type="PRINTS" id="PR00031">
    <property type="entry name" value="HTHREPRESSR"/>
</dbReference>
<feature type="region of interest" description="Disordered" evidence="8">
    <location>
        <begin position="230"/>
        <end position="258"/>
    </location>
</feature>
<dbReference type="GO" id="GO:0005634">
    <property type="term" value="C:nucleus"/>
    <property type="evidence" value="ECO:0007669"/>
    <property type="project" value="UniProtKB-SubCell"/>
</dbReference>
<evidence type="ECO:0000256" key="5">
    <source>
        <dbReference type="ARBA" id="ARBA00038504"/>
    </source>
</evidence>
<feature type="domain" description="Homeobox" evidence="9">
    <location>
        <begin position="316"/>
        <end position="376"/>
    </location>
</feature>
<evidence type="ECO:0000256" key="2">
    <source>
        <dbReference type="ARBA" id="ARBA00023125"/>
    </source>
</evidence>
<evidence type="ECO:0000313" key="10">
    <source>
        <dbReference type="Proteomes" id="UP000504606"/>
    </source>
</evidence>
<evidence type="ECO:0000256" key="8">
    <source>
        <dbReference type="SAM" id="MobiDB-lite"/>
    </source>
</evidence>
<feature type="region of interest" description="Disordered" evidence="8">
    <location>
        <begin position="280"/>
        <end position="320"/>
    </location>
</feature>
<evidence type="ECO:0000259" key="9">
    <source>
        <dbReference type="PROSITE" id="PS50071"/>
    </source>
</evidence>
<proteinExistence type="inferred from homology"/>
<feature type="region of interest" description="Disordered" evidence="8">
    <location>
        <begin position="373"/>
        <end position="412"/>
    </location>
</feature>
<evidence type="ECO:0000256" key="1">
    <source>
        <dbReference type="ARBA" id="ARBA00004123"/>
    </source>
</evidence>
<dbReference type="OrthoDB" id="6159439at2759"/>
<protein>
    <submittedName>
        <fullName evidence="11">H2.0-like homeobox protein</fullName>
    </submittedName>
</protein>
<name>A0A6J1S5Q2_FRAOC</name>
<dbReference type="CDD" id="cd00086">
    <property type="entry name" value="homeodomain"/>
    <property type="match status" value="1"/>
</dbReference>
<dbReference type="InterPro" id="IPR001356">
    <property type="entry name" value="HD"/>
</dbReference>
<dbReference type="AlphaFoldDB" id="A0A6J1S5Q2"/>
<gene>
    <name evidence="11" type="primary">LOC113203848</name>
</gene>
<dbReference type="Pfam" id="PF00046">
    <property type="entry name" value="Homeodomain"/>
    <property type="match status" value="1"/>
</dbReference>
<evidence type="ECO:0000256" key="6">
    <source>
        <dbReference type="PROSITE-ProRule" id="PRU00108"/>
    </source>
</evidence>
<dbReference type="GO" id="GO:0043565">
    <property type="term" value="F:sequence-specific DNA binding"/>
    <property type="evidence" value="ECO:0007669"/>
    <property type="project" value="TreeGrafter"/>
</dbReference>
<dbReference type="SUPFAM" id="SSF46689">
    <property type="entry name" value="Homeodomain-like"/>
    <property type="match status" value="1"/>
</dbReference>
<feature type="compositionally biased region" description="Basic and acidic residues" evidence="8">
    <location>
        <begin position="391"/>
        <end position="401"/>
    </location>
</feature>
<comment type="subcellular location">
    <subcellularLocation>
        <location evidence="1 6 7">Nucleus</location>
    </subcellularLocation>
</comment>
<comment type="similarity">
    <text evidence="5">Belongs to the H2.0 homeobox family.</text>
</comment>
<dbReference type="GeneID" id="113203848"/>
<evidence type="ECO:0000256" key="4">
    <source>
        <dbReference type="ARBA" id="ARBA00023242"/>
    </source>
</evidence>
<accession>A0A6J1S5Q2</accession>
<feature type="compositionally biased region" description="Basic and acidic residues" evidence="8">
    <location>
        <begin position="241"/>
        <end position="255"/>
    </location>
</feature>
<feature type="DNA-binding region" description="Homeobox" evidence="6">
    <location>
        <begin position="318"/>
        <end position="377"/>
    </location>
</feature>
<feature type="region of interest" description="Disordered" evidence="8">
    <location>
        <begin position="25"/>
        <end position="115"/>
    </location>
</feature>
<dbReference type="PRINTS" id="PR00024">
    <property type="entry name" value="HOMEOBOX"/>
</dbReference>
<feature type="compositionally biased region" description="Low complexity" evidence="8">
    <location>
        <begin position="34"/>
        <end position="43"/>
    </location>
</feature>
<dbReference type="InterPro" id="IPR052497">
    <property type="entry name" value="H2.0_Homeobox_TF"/>
</dbReference>
<evidence type="ECO:0000256" key="7">
    <source>
        <dbReference type="RuleBase" id="RU000682"/>
    </source>
</evidence>
<dbReference type="SMART" id="SM00389">
    <property type="entry name" value="HOX"/>
    <property type="match status" value="1"/>
</dbReference>
<dbReference type="InterPro" id="IPR000047">
    <property type="entry name" value="HTH_motif"/>
</dbReference>
<keyword evidence="2 6" id="KW-0238">DNA-binding</keyword>
<dbReference type="RefSeq" id="XP_026274535.2">
    <property type="nucleotide sequence ID" value="XM_026418750.2"/>
</dbReference>
<dbReference type="InterPro" id="IPR009057">
    <property type="entry name" value="Homeodomain-like_sf"/>
</dbReference>
<sequence length="412" mass="43998">MWTLLVAQCCGMMTMDSLQYDLSRGPRGASWGCPSPSSPSSPSGALAGFGRPPRGVSVIRSPHAPQAELTGRPKSRSRSRSPSRLSTLSPLSTGSVSSDCSQDRLDRRGGPPLEPPLATLGVLGYPYPYAAYPFEASSPTSPGLSARASQPAPPAPLPGGDPLDALADLYAPLHYPFSYPLRPGALRQWLPWRGLAASAAPLCAASVPVSAAGGAPAALKFGMDRILSAEGCGPSSRRGPSRADDLSTGRSRDLDLVAYPGPTTVPTLSLLAPTPLRLYAADPRSAPSSPPRGDPLRAQGLEGLGQAGPPGAPGKRKRSWSRAVFSNLQRKGLEKRFQLQKYITKPDRRQLAATLGLTDAQVKVWFQNRRMKWRHTKETKQQQQQPQQAPRLDDLRQDSSKCDPPSTRCDSS</sequence>
<dbReference type="PANTHER" id="PTHR46808:SF1">
    <property type="entry name" value="H2.0-LIKE HOMEOBOX PROTEIN"/>
    <property type="match status" value="1"/>
</dbReference>
<dbReference type="Proteomes" id="UP000504606">
    <property type="component" value="Unplaced"/>
</dbReference>
<dbReference type="Gene3D" id="1.10.10.60">
    <property type="entry name" value="Homeodomain-like"/>
    <property type="match status" value="1"/>
</dbReference>
<dbReference type="PROSITE" id="PS50071">
    <property type="entry name" value="HOMEOBOX_2"/>
    <property type="match status" value="1"/>
</dbReference>
<evidence type="ECO:0000313" key="11">
    <source>
        <dbReference type="RefSeq" id="XP_026274535.2"/>
    </source>
</evidence>
<dbReference type="InterPro" id="IPR020479">
    <property type="entry name" value="HD_metazoa"/>
</dbReference>
<evidence type="ECO:0000256" key="3">
    <source>
        <dbReference type="ARBA" id="ARBA00023155"/>
    </source>
</evidence>